<sequence length="74" mass="8406">MFDAPSDSDIAVRIGVSEADVALYRGDTFRLKDGSWLIHFSFAMPQELRQSLTGSFTLLFKMKETGDRRMSELD</sequence>
<accession>A0AAJ5HT53</accession>
<organism evidence="1 2">
    <name type="scientific">Pseudomonas asiatica</name>
    <dbReference type="NCBI Taxonomy" id="2219225"/>
    <lineage>
        <taxon>Bacteria</taxon>
        <taxon>Pseudomonadati</taxon>
        <taxon>Pseudomonadota</taxon>
        <taxon>Gammaproteobacteria</taxon>
        <taxon>Pseudomonadales</taxon>
        <taxon>Pseudomonadaceae</taxon>
        <taxon>Pseudomonas</taxon>
    </lineage>
</organism>
<dbReference type="RefSeq" id="WP_080604889.1">
    <property type="nucleotide sequence ID" value="NZ_CP061335.1"/>
</dbReference>
<gene>
    <name evidence="1" type="ORF">NOV18_16870</name>
</gene>
<dbReference type="AlphaFoldDB" id="A0AAJ5HT53"/>
<evidence type="ECO:0000313" key="1">
    <source>
        <dbReference type="EMBL" id="UUC16936.1"/>
    </source>
</evidence>
<proteinExistence type="predicted"/>
<dbReference type="EMBL" id="CP101700">
    <property type="protein sequence ID" value="UUC16936.1"/>
    <property type="molecule type" value="Genomic_DNA"/>
</dbReference>
<name>A0AAJ5HT53_9PSED</name>
<protein>
    <submittedName>
        <fullName evidence="1">Uncharacterized protein</fullName>
    </submittedName>
</protein>
<reference evidence="1" key="1">
    <citation type="submission" date="2022-07" db="EMBL/GenBank/DDBJ databases">
        <title>Complete genome of MD9.</title>
        <authorList>
            <person name="Cao G."/>
        </authorList>
    </citation>
    <scope>NUCLEOTIDE SEQUENCE</scope>
    <source>
        <strain evidence="1">MD9</strain>
    </source>
</reference>
<dbReference type="Proteomes" id="UP001058744">
    <property type="component" value="Chromosome"/>
</dbReference>
<evidence type="ECO:0000313" key="2">
    <source>
        <dbReference type="Proteomes" id="UP001058744"/>
    </source>
</evidence>